<sequence>MEGLYRCISNNTIRFLRSNAVNLTVNDEEIDKPLQFLSTSVNVIKKTKEEIIFECLLNQGKERANVVWFRQSGKPLVKQRFKVLNESSLLVANIVAEDEDVYKCNATLHDITLSQQNILTVHTPPMFITKPENIVKPNAQTARFECTVLGSPQPMVRWMKNGEIIVTNGRIKIKPDSNSLVISQTISSDSGVYQCVAENDVGIATVAARLLVNASSNLQPKPPYNLRAYTVSSTAIELTWQPGDSPNGLIIHAFTIHYTPTEGGFEVQKVAVNTSVIIDKLKPYTNYTFYARAYNERSASEQSEYITHMTGEDTPIAIPKAVCTPLSSTSLLISWNLLPPQKARGKIVASVLHYRKHSQASYRVFEVQDGNVLETTLNNLEPGEEYDVRVLSSTSVGYPRIADDSELPWTRIKMPSSDIDSSLIPLKLHLVAINSTSIKVNWSFPRNSSESRVHGFHLLLRQHSKPISAPIKLPAHTYEYLFTNLESETWYEVHLSLLNENDTELVTSVQNIITLPQRSKIDVNGGRHDVFVPIQPPVDLDAHPLSSTSISFTWKHVTQRTAMYTVRYQRAHLSAIKNETANYSVIHSTKNVVTIGDLRPYTVYEFSVCAHDTNNNQGPFSAKIVCKTMEGVPTEPRSLSGFIIDAHSVRLTWEPPEHANGIITGYQVLYSTVKLDNEYDKWSLKEEKTSQLTSFVYNLSSNTQYYFCTRAMTQAGSGPPSALLTIFIPTRSKPAKPGRNQELVVRQTPTMQYIGVVIGLEQNDRTVSEEGKELESFTTLLSDGFVDTKGGYNNGYTGIRLNGHSSVINGAHCYRDNSQTSSLPLLNNHNNTNGYCIREDYRTVPLSSRLHQTQANLNDKPCDSSTSENNAPGRPF</sequence>
<feature type="domain" description="Fibronectin type-III" evidence="8">
    <location>
        <begin position="315"/>
        <end position="415"/>
    </location>
</feature>
<keyword evidence="10" id="KW-1185">Reference proteome</keyword>
<dbReference type="InterPro" id="IPR013783">
    <property type="entry name" value="Ig-like_fold"/>
</dbReference>
<organism evidence="9 10">
    <name type="scientific">Leptotrombidium deliense</name>
    <dbReference type="NCBI Taxonomy" id="299467"/>
    <lineage>
        <taxon>Eukaryota</taxon>
        <taxon>Metazoa</taxon>
        <taxon>Ecdysozoa</taxon>
        <taxon>Arthropoda</taxon>
        <taxon>Chelicerata</taxon>
        <taxon>Arachnida</taxon>
        <taxon>Acari</taxon>
        <taxon>Acariformes</taxon>
        <taxon>Trombidiformes</taxon>
        <taxon>Prostigmata</taxon>
        <taxon>Anystina</taxon>
        <taxon>Parasitengona</taxon>
        <taxon>Trombiculoidea</taxon>
        <taxon>Trombiculidae</taxon>
        <taxon>Leptotrombidium</taxon>
    </lineage>
</organism>
<keyword evidence="3" id="KW-0677">Repeat</keyword>
<evidence type="ECO:0000256" key="1">
    <source>
        <dbReference type="ARBA" id="ARBA00009588"/>
    </source>
</evidence>
<feature type="domain" description="Ig-like" evidence="7">
    <location>
        <begin position="125"/>
        <end position="213"/>
    </location>
</feature>
<dbReference type="InterPro" id="IPR003961">
    <property type="entry name" value="FN3_dom"/>
</dbReference>
<feature type="domain" description="Fibronectin type-III" evidence="8">
    <location>
        <begin position="222"/>
        <end position="313"/>
    </location>
</feature>
<evidence type="ECO:0000259" key="7">
    <source>
        <dbReference type="PROSITE" id="PS50835"/>
    </source>
</evidence>
<dbReference type="GO" id="GO:0009653">
    <property type="term" value="P:anatomical structure morphogenesis"/>
    <property type="evidence" value="ECO:0007669"/>
    <property type="project" value="UniProtKB-ARBA"/>
</dbReference>
<dbReference type="InterPro" id="IPR013098">
    <property type="entry name" value="Ig_I-set"/>
</dbReference>
<reference evidence="9 10" key="1">
    <citation type="journal article" date="2018" name="Gigascience">
        <title>Genomes of trombidid mites reveal novel predicted allergens and laterally-transferred genes associated with secondary metabolism.</title>
        <authorList>
            <person name="Dong X."/>
            <person name="Chaisiri K."/>
            <person name="Xia D."/>
            <person name="Armstrong S.D."/>
            <person name="Fang Y."/>
            <person name="Donnelly M.J."/>
            <person name="Kadowaki T."/>
            <person name="McGarry J.W."/>
            <person name="Darby A.C."/>
            <person name="Makepeace B.L."/>
        </authorList>
    </citation>
    <scope>NUCLEOTIDE SEQUENCE [LARGE SCALE GENOMIC DNA]</scope>
    <source>
        <strain evidence="9">UoL-UT</strain>
    </source>
</reference>
<feature type="region of interest" description="Disordered" evidence="6">
    <location>
        <begin position="854"/>
        <end position="876"/>
    </location>
</feature>
<feature type="domain" description="Fibronectin type-III" evidence="8">
    <location>
        <begin position="635"/>
        <end position="735"/>
    </location>
</feature>
<evidence type="ECO:0000256" key="6">
    <source>
        <dbReference type="SAM" id="MobiDB-lite"/>
    </source>
</evidence>
<dbReference type="SMART" id="SM00409">
    <property type="entry name" value="IG"/>
    <property type="match status" value="2"/>
</dbReference>
<accession>A0A443SAK0</accession>
<dbReference type="InterPro" id="IPR036116">
    <property type="entry name" value="FN3_sf"/>
</dbReference>
<dbReference type="CDD" id="cd00063">
    <property type="entry name" value="FN3"/>
    <property type="match status" value="5"/>
</dbReference>
<dbReference type="SUPFAM" id="SSF48726">
    <property type="entry name" value="Immunoglobulin"/>
    <property type="match status" value="2"/>
</dbReference>
<dbReference type="FunFam" id="2.60.40.10:FF:000299">
    <property type="entry name" value="protogenin isoform X2"/>
    <property type="match status" value="1"/>
</dbReference>
<dbReference type="SUPFAM" id="SSF49265">
    <property type="entry name" value="Fibronectin type III"/>
    <property type="match status" value="3"/>
</dbReference>
<comment type="similarity">
    <text evidence="1">Belongs to the immunoglobulin superfamily. DCC family.</text>
</comment>
<gene>
    <name evidence="9" type="ORF">B4U80_08570</name>
</gene>
<dbReference type="VEuPathDB" id="VectorBase:LDEU007461"/>
<dbReference type="STRING" id="299467.A0A443SAK0"/>
<keyword evidence="2" id="KW-0732">Signal</keyword>
<dbReference type="InterPro" id="IPR003599">
    <property type="entry name" value="Ig_sub"/>
</dbReference>
<evidence type="ECO:0000313" key="10">
    <source>
        <dbReference type="Proteomes" id="UP000288716"/>
    </source>
</evidence>
<dbReference type="InterPro" id="IPR007110">
    <property type="entry name" value="Ig-like_dom"/>
</dbReference>
<evidence type="ECO:0000259" key="8">
    <source>
        <dbReference type="PROSITE" id="PS50853"/>
    </source>
</evidence>
<evidence type="ECO:0000256" key="4">
    <source>
        <dbReference type="ARBA" id="ARBA00023157"/>
    </source>
</evidence>
<dbReference type="Pfam" id="PF00041">
    <property type="entry name" value="fn3"/>
    <property type="match status" value="5"/>
</dbReference>
<dbReference type="GO" id="GO:0098609">
    <property type="term" value="P:cell-cell adhesion"/>
    <property type="evidence" value="ECO:0007669"/>
    <property type="project" value="TreeGrafter"/>
</dbReference>
<evidence type="ECO:0000256" key="5">
    <source>
        <dbReference type="ARBA" id="ARBA00023180"/>
    </source>
</evidence>
<dbReference type="EMBL" id="NCKV01004700">
    <property type="protein sequence ID" value="RWS24579.1"/>
    <property type="molecule type" value="Genomic_DNA"/>
</dbReference>
<dbReference type="Gene3D" id="2.60.40.10">
    <property type="entry name" value="Immunoglobulins"/>
    <property type="match status" value="7"/>
</dbReference>
<feature type="domain" description="Fibronectin type-III" evidence="8">
    <location>
        <begin position="424"/>
        <end position="517"/>
    </location>
</feature>
<dbReference type="PROSITE" id="PS50853">
    <property type="entry name" value="FN3"/>
    <property type="match status" value="5"/>
</dbReference>
<keyword evidence="4" id="KW-1015">Disulfide bond</keyword>
<dbReference type="Pfam" id="PF07679">
    <property type="entry name" value="I-set"/>
    <property type="match status" value="2"/>
</dbReference>
<dbReference type="PROSITE" id="PS50835">
    <property type="entry name" value="IG_LIKE"/>
    <property type="match status" value="2"/>
</dbReference>
<comment type="caution">
    <text evidence="9">The sequence shown here is derived from an EMBL/GenBank/DDBJ whole genome shotgun (WGS) entry which is preliminary data.</text>
</comment>
<dbReference type="PANTHER" id="PTHR44170:SF59">
    <property type="entry name" value="PROTOGENIN-LIKE"/>
    <property type="match status" value="1"/>
</dbReference>
<dbReference type="OrthoDB" id="6479257at2759"/>
<dbReference type="PANTHER" id="PTHR44170">
    <property type="entry name" value="PROTEIN SIDEKICK"/>
    <property type="match status" value="1"/>
</dbReference>
<feature type="domain" description="Fibronectin type-III" evidence="8">
    <location>
        <begin position="536"/>
        <end position="631"/>
    </location>
</feature>
<evidence type="ECO:0000256" key="3">
    <source>
        <dbReference type="ARBA" id="ARBA00022737"/>
    </source>
</evidence>
<evidence type="ECO:0000256" key="2">
    <source>
        <dbReference type="ARBA" id="ARBA00022729"/>
    </source>
</evidence>
<dbReference type="SMART" id="SM00408">
    <property type="entry name" value="IGc2"/>
    <property type="match status" value="2"/>
</dbReference>
<name>A0A443SAK0_9ACAR</name>
<keyword evidence="5" id="KW-0325">Glycoprotein</keyword>
<proteinExistence type="inferred from homology"/>
<dbReference type="AlphaFoldDB" id="A0A443SAK0"/>
<protein>
    <submittedName>
        <fullName evidence="9">Protogenin-like protein</fullName>
    </submittedName>
</protein>
<feature type="domain" description="Ig-like" evidence="7">
    <location>
        <begin position="33"/>
        <end position="114"/>
    </location>
</feature>
<dbReference type="GO" id="GO:0030154">
    <property type="term" value="P:cell differentiation"/>
    <property type="evidence" value="ECO:0007669"/>
    <property type="project" value="UniProtKB-ARBA"/>
</dbReference>
<dbReference type="InterPro" id="IPR036179">
    <property type="entry name" value="Ig-like_dom_sf"/>
</dbReference>
<evidence type="ECO:0000313" key="9">
    <source>
        <dbReference type="EMBL" id="RWS24579.1"/>
    </source>
</evidence>
<dbReference type="InterPro" id="IPR003598">
    <property type="entry name" value="Ig_sub2"/>
</dbReference>
<feature type="compositionally biased region" description="Polar residues" evidence="6">
    <location>
        <begin position="854"/>
        <end position="870"/>
    </location>
</feature>
<dbReference type="Proteomes" id="UP000288716">
    <property type="component" value="Unassembled WGS sequence"/>
</dbReference>
<dbReference type="SMART" id="SM00060">
    <property type="entry name" value="FN3"/>
    <property type="match status" value="5"/>
</dbReference>